<keyword evidence="4" id="KW-1185">Reference proteome</keyword>
<reference evidence="2" key="1">
    <citation type="submission" date="2023-07" db="EMBL/GenBank/DDBJ databases">
        <authorList>
            <person name="Haufschild T."/>
            <person name="Kallscheuer N."/>
            <person name="Hammer J."/>
            <person name="Kohn T."/>
            <person name="Kabuu M."/>
            <person name="Jogler M."/>
            <person name="Wohfarth N."/>
            <person name="Heuer A."/>
            <person name="Rohde M."/>
            <person name="van Teeseling M.C.F."/>
            <person name="Jogler C."/>
        </authorList>
    </citation>
    <scope>NUCLEOTIDE SEQUENCE</scope>
    <source>
        <strain evidence="2">Strain 138</strain>
        <strain evidence="3">Strain 318</strain>
    </source>
</reference>
<evidence type="ECO:0008006" key="5">
    <source>
        <dbReference type="Google" id="ProtNLM"/>
    </source>
</evidence>
<gene>
    <name evidence="2" type="ORF">Strain138_001471</name>
    <name evidence="3" type="ORF">Strain318_001471</name>
</gene>
<evidence type="ECO:0000313" key="3">
    <source>
        <dbReference type="EMBL" id="WKW15098.1"/>
    </source>
</evidence>
<dbReference type="KEGG" id="pspc:Strain318_001471"/>
<accession>A0AA49JUF4</accession>
<accession>A0AA49K093</accession>
<dbReference type="EMBL" id="CP130612">
    <property type="protein sequence ID" value="WKW12189.1"/>
    <property type="molecule type" value="Genomic_DNA"/>
</dbReference>
<dbReference type="EMBL" id="CP130613">
    <property type="protein sequence ID" value="WKW15098.1"/>
    <property type="molecule type" value="Genomic_DNA"/>
</dbReference>
<evidence type="ECO:0000313" key="2">
    <source>
        <dbReference type="EMBL" id="WKW12189.1"/>
    </source>
</evidence>
<sequence>MTRSLRLAVLLASLVATGCLPYTIGNTAQTTPKGEISKTTTAGFAIGVGGRFADSNTVSPQANLLLSDQEIRFGIDDGADIGLRITSASGLVGNLKRRHSGANHVDSAAFATSIGVGIVNFASHALFEGALHFSGGRRPTGIPYGAVKVMHTVPISRGALRDDPSAGAAFGWRFGDADVSIAPEIAVWYDRPVSGIRTGNVVVVPSITLKGLSFLPRIFR</sequence>
<dbReference type="PROSITE" id="PS51257">
    <property type="entry name" value="PROKAR_LIPOPROTEIN"/>
    <property type="match status" value="1"/>
</dbReference>
<proteinExistence type="predicted"/>
<dbReference type="Proteomes" id="UP001229955">
    <property type="component" value="Chromosome"/>
</dbReference>
<keyword evidence="1" id="KW-0732">Signal</keyword>
<dbReference type="AlphaFoldDB" id="A0AA49JUF4"/>
<protein>
    <recommendedName>
        <fullName evidence="5">Outer membrane protein beta-barrel domain-containing protein</fullName>
    </recommendedName>
</protein>
<dbReference type="RefSeq" id="WP_367887861.1">
    <property type="nucleotide sequence ID" value="NZ_CP130612.1"/>
</dbReference>
<evidence type="ECO:0000256" key="1">
    <source>
        <dbReference type="SAM" id="SignalP"/>
    </source>
</evidence>
<evidence type="ECO:0000313" key="4">
    <source>
        <dbReference type="Proteomes" id="UP001229955"/>
    </source>
</evidence>
<organism evidence="2">
    <name type="scientific">Pseudogemmatithrix spongiicola</name>
    <dbReference type="NCBI Taxonomy" id="3062599"/>
    <lineage>
        <taxon>Bacteria</taxon>
        <taxon>Pseudomonadati</taxon>
        <taxon>Gemmatimonadota</taxon>
        <taxon>Gemmatimonadia</taxon>
        <taxon>Gemmatimonadales</taxon>
        <taxon>Gemmatimonadaceae</taxon>
        <taxon>Pseudogemmatithrix</taxon>
    </lineage>
</organism>
<name>A0AA49JUF4_9BACT</name>
<feature type="signal peptide" evidence="1">
    <location>
        <begin position="1"/>
        <end position="18"/>
    </location>
</feature>
<feature type="chain" id="PRO_5041360780" description="Outer membrane protein beta-barrel domain-containing protein" evidence="1">
    <location>
        <begin position="19"/>
        <end position="220"/>
    </location>
</feature>